<feature type="region of interest" description="Disordered" evidence="1">
    <location>
        <begin position="171"/>
        <end position="192"/>
    </location>
</feature>
<comment type="caution">
    <text evidence="2">The sequence shown here is derived from an EMBL/GenBank/DDBJ whole genome shotgun (WGS) entry which is preliminary data.</text>
</comment>
<sequence length="219" mass="24072">MSLNKPSRKPVQTRFLRRGISKIYWLKKISDPKRPARTELSEPNRFDLTSAVSDIEGWALTNEPIETPDMGTTFNSSIPGNDKADNSSLTFYEDRFSDAIEQELPKGAQGYIVLLHKGDIPGSRSVDVFPVQVATRAATYSTGNEAAKFKVDFTITDVPSLDSPVPETIRPIPLPHPAEDCEDEHGHDHHEHGEHVDVTVVAATATAAAATVHENSDED</sequence>
<name>A0A919D4G1_9ACTN</name>
<protein>
    <submittedName>
        <fullName evidence="2">Uncharacterized protein</fullName>
    </submittedName>
</protein>
<evidence type="ECO:0000256" key="1">
    <source>
        <dbReference type="SAM" id="MobiDB-lite"/>
    </source>
</evidence>
<evidence type="ECO:0000313" key="2">
    <source>
        <dbReference type="EMBL" id="GHE06578.1"/>
    </source>
</evidence>
<dbReference type="Proteomes" id="UP000655443">
    <property type="component" value="Unassembled WGS sequence"/>
</dbReference>
<reference evidence="2" key="1">
    <citation type="journal article" date="2014" name="Int. J. Syst. Evol. Microbiol.">
        <title>Complete genome sequence of Corynebacterium casei LMG S-19264T (=DSM 44701T), isolated from a smear-ripened cheese.</title>
        <authorList>
            <consortium name="US DOE Joint Genome Institute (JGI-PGF)"/>
            <person name="Walter F."/>
            <person name="Albersmeier A."/>
            <person name="Kalinowski J."/>
            <person name="Ruckert C."/>
        </authorList>
    </citation>
    <scope>NUCLEOTIDE SEQUENCE</scope>
    <source>
        <strain evidence="2">JCM 4714</strain>
    </source>
</reference>
<dbReference type="EMBL" id="BMVG01000011">
    <property type="protein sequence ID" value="GHE06578.1"/>
    <property type="molecule type" value="Genomic_DNA"/>
</dbReference>
<dbReference type="InterPro" id="IPR058009">
    <property type="entry name" value="TTP_Phage_16"/>
</dbReference>
<organism evidence="2 3">
    <name type="scientific">Streptomyces alanosinicus</name>
    <dbReference type="NCBI Taxonomy" id="68171"/>
    <lineage>
        <taxon>Bacteria</taxon>
        <taxon>Bacillati</taxon>
        <taxon>Actinomycetota</taxon>
        <taxon>Actinomycetes</taxon>
        <taxon>Kitasatosporales</taxon>
        <taxon>Streptomycetaceae</taxon>
        <taxon>Streptomyces</taxon>
    </lineage>
</organism>
<gene>
    <name evidence="2" type="ORF">GCM10010339_47700</name>
</gene>
<proteinExistence type="predicted"/>
<dbReference type="RefSeq" id="WP_189955548.1">
    <property type="nucleotide sequence ID" value="NZ_BMVG01000011.1"/>
</dbReference>
<dbReference type="Pfam" id="PF25595">
    <property type="entry name" value="Phage_TTP_16"/>
    <property type="match status" value="1"/>
</dbReference>
<evidence type="ECO:0000313" key="3">
    <source>
        <dbReference type="Proteomes" id="UP000655443"/>
    </source>
</evidence>
<accession>A0A919D4G1</accession>
<dbReference type="AlphaFoldDB" id="A0A919D4G1"/>
<reference evidence="2" key="2">
    <citation type="submission" date="2020-09" db="EMBL/GenBank/DDBJ databases">
        <authorList>
            <person name="Sun Q."/>
            <person name="Ohkuma M."/>
        </authorList>
    </citation>
    <scope>NUCLEOTIDE SEQUENCE</scope>
    <source>
        <strain evidence="2">JCM 4714</strain>
    </source>
</reference>
<keyword evidence="3" id="KW-1185">Reference proteome</keyword>